<protein>
    <submittedName>
        <fullName evidence="1">Uncharacterized protein</fullName>
    </submittedName>
</protein>
<evidence type="ECO:0000313" key="2">
    <source>
        <dbReference type="Proteomes" id="UP000199550"/>
    </source>
</evidence>
<name>A0A1I4EUH5_9RHOB</name>
<evidence type="ECO:0000313" key="1">
    <source>
        <dbReference type="EMBL" id="SFL09334.1"/>
    </source>
</evidence>
<dbReference type="Proteomes" id="UP000199550">
    <property type="component" value="Unassembled WGS sequence"/>
</dbReference>
<dbReference type="EMBL" id="FOTF01000007">
    <property type="protein sequence ID" value="SFL09334.1"/>
    <property type="molecule type" value="Genomic_DNA"/>
</dbReference>
<keyword evidence="2" id="KW-1185">Reference proteome</keyword>
<accession>A0A1I4EUH5</accession>
<organism evidence="1 2">
    <name type="scientific">Loktanella salsilacus</name>
    <dbReference type="NCBI Taxonomy" id="195913"/>
    <lineage>
        <taxon>Bacteria</taxon>
        <taxon>Pseudomonadati</taxon>
        <taxon>Pseudomonadota</taxon>
        <taxon>Alphaproteobacteria</taxon>
        <taxon>Rhodobacterales</taxon>
        <taxon>Roseobacteraceae</taxon>
        <taxon>Loktanella</taxon>
    </lineage>
</organism>
<dbReference type="AlphaFoldDB" id="A0A1I4EUH5"/>
<dbReference type="STRING" id="195913.SAMN04488004_107195"/>
<gene>
    <name evidence="1" type="ORF">SAMN04488004_107195</name>
</gene>
<reference evidence="1 2" key="1">
    <citation type="submission" date="2016-10" db="EMBL/GenBank/DDBJ databases">
        <authorList>
            <person name="de Groot N.N."/>
        </authorList>
    </citation>
    <scope>NUCLEOTIDE SEQUENCE [LARGE SCALE GENOMIC DNA]</scope>
    <source>
        <strain evidence="1 2">DSM 16199</strain>
    </source>
</reference>
<sequence>MASEYLKRIKLAALTWPLAMEMTDVDLETLLFHPVGGVTHLVEAHPEQGSCSCLGIMRLAQPYGPDALEAACERALTIGAQSYSSVHSIPSDMAFPGAGAPISTTFSAASMNSHRWSCRTRASLTSLAAKPKPERSF</sequence>
<proteinExistence type="predicted"/>